<dbReference type="Proteomes" id="UP001154114">
    <property type="component" value="Chromosome 3"/>
</dbReference>
<dbReference type="InterPro" id="IPR038606">
    <property type="entry name" value="To_sf"/>
</dbReference>
<name>A0A9P0BYK8_CHRIL</name>
<sequence>MCCKANKMQTPLIFVTILGLALASPIQLEVQSRIEEALSNQDAQLRNSALENVLIGLVEELRGTMVTGSDDVPVLDPLELDHLLIGDDVLPIPGAKVEVNDLTVSKLSTFVFDTLSVNTVSLFLQRYSLDFDFNVPVLEIDAKHYDLAIDVAGTNIFGSGDAKIDIIKPRFKGSLLLAPRISIGSGIHLNILESNVQFELGGFESQINGLFNDNSLAAFINTFLKHFVPDLVKMYEDDINKVLSDTVKDVGNDILADINVGGIIG</sequence>
<evidence type="ECO:0000313" key="3">
    <source>
        <dbReference type="Proteomes" id="UP001154114"/>
    </source>
</evidence>
<protein>
    <submittedName>
        <fullName evidence="2">Uncharacterized protein</fullName>
    </submittedName>
</protein>
<proteinExistence type="predicted"/>
<feature type="signal peptide" evidence="1">
    <location>
        <begin position="1"/>
        <end position="23"/>
    </location>
</feature>
<gene>
    <name evidence="2" type="ORF">CINC_LOCUS9190</name>
</gene>
<dbReference type="PANTHER" id="PTHR11008:SF9">
    <property type="entry name" value="PROTEIN TAKEOUT-LIKE PROTEIN"/>
    <property type="match status" value="1"/>
</dbReference>
<keyword evidence="1" id="KW-0732">Signal</keyword>
<accession>A0A9P0BYK8</accession>
<dbReference type="Gene3D" id="3.15.10.30">
    <property type="entry name" value="Haemolymph juvenile hormone binding protein"/>
    <property type="match status" value="1"/>
</dbReference>
<evidence type="ECO:0000256" key="1">
    <source>
        <dbReference type="SAM" id="SignalP"/>
    </source>
</evidence>
<feature type="chain" id="PRO_5040417805" evidence="1">
    <location>
        <begin position="24"/>
        <end position="265"/>
    </location>
</feature>
<dbReference type="PANTHER" id="PTHR11008">
    <property type="entry name" value="PROTEIN TAKEOUT-LIKE PROTEIN"/>
    <property type="match status" value="1"/>
</dbReference>
<keyword evidence="3" id="KW-1185">Reference proteome</keyword>
<organism evidence="2 3">
    <name type="scientific">Chrysodeixis includens</name>
    <name type="common">Soybean looper</name>
    <name type="synonym">Pseudoplusia includens</name>
    <dbReference type="NCBI Taxonomy" id="689277"/>
    <lineage>
        <taxon>Eukaryota</taxon>
        <taxon>Metazoa</taxon>
        <taxon>Ecdysozoa</taxon>
        <taxon>Arthropoda</taxon>
        <taxon>Hexapoda</taxon>
        <taxon>Insecta</taxon>
        <taxon>Pterygota</taxon>
        <taxon>Neoptera</taxon>
        <taxon>Endopterygota</taxon>
        <taxon>Lepidoptera</taxon>
        <taxon>Glossata</taxon>
        <taxon>Ditrysia</taxon>
        <taxon>Noctuoidea</taxon>
        <taxon>Noctuidae</taxon>
        <taxon>Plusiinae</taxon>
        <taxon>Chrysodeixis</taxon>
    </lineage>
</organism>
<dbReference type="AlphaFoldDB" id="A0A9P0BYK8"/>
<evidence type="ECO:0000313" key="2">
    <source>
        <dbReference type="EMBL" id="CAH0600218.1"/>
    </source>
</evidence>
<dbReference type="Pfam" id="PF06585">
    <property type="entry name" value="JHBP"/>
    <property type="match status" value="1"/>
</dbReference>
<dbReference type="SMART" id="SM00700">
    <property type="entry name" value="JHBP"/>
    <property type="match status" value="1"/>
</dbReference>
<dbReference type="InterPro" id="IPR010562">
    <property type="entry name" value="Haemolymph_juvenile_hormone-bd"/>
</dbReference>
<reference evidence="2" key="1">
    <citation type="submission" date="2021-12" db="EMBL/GenBank/DDBJ databases">
        <authorList>
            <person name="King R."/>
        </authorList>
    </citation>
    <scope>NUCLEOTIDE SEQUENCE</scope>
</reference>
<dbReference type="EMBL" id="LR824006">
    <property type="protein sequence ID" value="CAH0600218.1"/>
    <property type="molecule type" value="Genomic_DNA"/>
</dbReference>
<dbReference type="OrthoDB" id="6380971at2759"/>